<organism evidence="13">
    <name type="scientific">Blattisocius keegani</name>
    <dbReference type="NCBI Taxonomy" id="2337216"/>
    <lineage>
        <taxon>Eukaryota</taxon>
        <taxon>Metazoa</taxon>
        <taxon>Ecdysozoa</taxon>
        <taxon>Arthropoda</taxon>
        <taxon>Chelicerata</taxon>
        <taxon>Arachnida</taxon>
        <taxon>Acari</taxon>
        <taxon>Parasitiformes</taxon>
        <taxon>Mesostigmata</taxon>
        <taxon>Gamasina</taxon>
        <taxon>Phytoseioidea</taxon>
        <taxon>Blattisociidae</taxon>
        <taxon>Blattisocius</taxon>
    </lineage>
</organism>
<keyword evidence="6" id="KW-0375">Hydrogen ion transport</keyword>
<feature type="transmembrane region" description="Helical" evidence="12">
    <location>
        <begin position="97"/>
        <end position="116"/>
    </location>
</feature>
<keyword evidence="10" id="KW-0066">ATP synthesis</keyword>
<keyword evidence="5 12" id="KW-0812">Transmembrane</keyword>
<dbReference type="Gene3D" id="1.20.120.220">
    <property type="entry name" value="ATP synthase, F0 complex, subunit A"/>
    <property type="match status" value="1"/>
</dbReference>
<gene>
    <name evidence="13" type="primary">ATP6</name>
</gene>
<dbReference type="GO" id="GO:0005743">
    <property type="term" value="C:mitochondrial inner membrane"/>
    <property type="evidence" value="ECO:0007669"/>
    <property type="project" value="UniProtKB-SubCell"/>
</dbReference>
<evidence type="ECO:0000256" key="10">
    <source>
        <dbReference type="ARBA" id="ARBA00023310"/>
    </source>
</evidence>
<proteinExistence type="inferred from homology"/>
<keyword evidence="3" id="KW-0813">Transport</keyword>
<evidence type="ECO:0000256" key="12">
    <source>
        <dbReference type="SAM" id="Phobius"/>
    </source>
</evidence>
<dbReference type="NCBIfam" id="TIGR01131">
    <property type="entry name" value="ATP_synt_6_or_A"/>
    <property type="match status" value="1"/>
</dbReference>
<dbReference type="Pfam" id="PF00119">
    <property type="entry name" value="ATP-synt_A"/>
    <property type="match status" value="1"/>
</dbReference>
<dbReference type="CDD" id="cd00310">
    <property type="entry name" value="ATP-synt_Fo_a_6"/>
    <property type="match status" value="1"/>
</dbReference>
<comment type="similarity">
    <text evidence="2">Belongs to the ATPase A chain family.</text>
</comment>
<dbReference type="InterPro" id="IPR045083">
    <property type="entry name" value="ATP_synth_F0_asu_bact/mt"/>
</dbReference>
<sequence>MNNLFSIFDPSTGIFFSLNWFSLFLLPMFIPNKFYFNNSRYLYLYNNMNKFIMSTIKTNINKNQLKNMMIFTILFNTILLANLTSLFPYFFNSTSHINITLGLALPLWLSMTLKNWLNSPSKPLSHLLPLSTPIILSPFMISIEIISLLIRPFTLAIRLMANMIAGHMLMSLLSSTLYNPISIYILSSITLNTLYCLEIAVAMIQSYVFITLMSLYLSENS</sequence>
<name>A0A4Y5QDE4_9ACAR</name>
<evidence type="ECO:0000256" key="3">
    <source>
        <dbReference type="ARBA" id="ARBA00022448"/>
    </source>
</evidence>
<dbReference type="SUPFAM" id="SSF81336">
    <property type="entry name" value="F1F0 ATP synthase subunit A"/>
    <property type="match status" value="1"/>
</dbReference>
<protein>
    <recommendedName>
        <fullName evidence="11">ATP synthase subunit a</fullName>
    </recommendedName>
</protein>
<keyword evidence="9 12" id="KW-0472">Membrane</keyword>
<feature type="transmembrane region" description="Helical" evidence="12">
    <location>
        <begin position="194"/>
        <end position="217"/>
    </location>
</feature>
<feature type="transmembrane region" description="Helical" evidence="12">
    <location>
        <begin position="12"/>
        <end position="30"/>
    </location>
</feature>
<evidence type="ECO:0000256" key="4">
    <source>
        <dbReference type="ARBA" id="ARBA00022547"/>
    </source>
</evidence>
<comment type="subcellular location">
    <subcellularLocation>
        <location evidence="1">Membrane</location>
        <topology evidence="1">Multi-pass membrane protein</topology>
    </subcellularLocation>
    <subcellularLocation>
        <location evidence="11">Mitochondrion inner membrane</location>
        <topology evidence="11">Multi-pass membrane protein</topology>
    </subcellularLocation>
</comment>
<evidence type="ECO:0000256" key="6">
    <source>
        <dbReference type="ARBA" id="ARBA00022781"/>
    </source>
</evidence>
<dbReference type="PROSITE" id="PS00449">
    <property type="entry name" value="ATPASE_A"/>
    <property type="match status" value="1"/>
</dbReference>
<evidence type="ECO:0000256" key="9">
    <source>
        <dbReference type="ARBA" id="ARBA00023136"/>
    </source>
</evidence>
<geneLocation type="mitochondrion" evidence="13"/>
<keyword evidence="7 12" id="KW-1133">Transmembrane helix</keyword>
<dbReference type="PANTHER" id="PTHR11410">
    <property type="entry name" value="ATP SYNTHASE SUBUNIT A"/>
    <property type="match status" value="1"/>
</dbReference>
<evidence type="ECO:0000256" key="7">
    <source>
        <dbReference type="ARBA" id="ARBA00022989"/>
    </source>
</evidence>
<evidence type="ECO:0000256" key="2">
    <source>
        <dbReference type="ARBA" id="ARBA00006810"/>
    </source>
</evidence>
<evidence type="ECO:0000256" key="11">
    <source>
        <dbReference type="RuleBase" id="RU004450"/>
    </source>
</evidence>
<dbReference type="GO" id="GO:0045259">
    <property type="term" value="C:proton-transporting ATP synthase complex"/>
    <property type="evidence" value="ECO:0007669"/>
    <property type="project" value="UniProtKB-KW"/>
</dbReference>
<dbReference type="InterPro" id="IPR035908">
    <property type="entry name" value="F0_ATP_A_sf"/>
</dbReference>
<dbReference type="PRINTS" id="PR00123">
    <property type="entry name" value="ATPASEA"/>
</dbReference>
<keyword evidence="4" id="KW-0138">CF(0)</keyword>
<keyword evidence="8" id="KW-0406">Ion transport</keyword>
<reference evidence="13" key="1">
    <citation type="journal article" date="2019" name="Int. J. Acarology">
        <title>The complete mitochondrial genome of Blattisocius keegani Fox (Acari: Mesostigmata) and the related phylogenetic analyses.</title>
        <authorList>
            <person name="Wu L."/>
            <person name="Cheng S."/>
            <person name="Guo L."/>
            <person name="Mo W."/>
            <person name="Xia B."/>
            <person name="Zou Z."/>
        </authorList>
    </citation>
    <scope>NUCLEOTIDE SEQUENCE</scope>
</reference>
<evidence type="ECO:0000256" key="5">
    <source>
        <dbReference type="ARBA" id="ARBA00022692"/>
    </source>
</evidence>
<dbReference type="AlphaFoldDB" id="A0A4Y5QDE4"/>
<feature type="transmembrane region" description="Helical" evidence="12">
    <location>
        <begin position="128"/>
        <end position="149"/>
    </location>
</feature>
<evidence type="ECO:0000256" key="1">
    <source>
        <dbReference type="ARBA" id="ARBA00004141"/>
    </source>
</evidence>
<accession>A0A4Y5QDE4</accession>
<dbReference type="InterPro" id="IPR000568">
    <property type="entry name" value="ATP_synth_F0_asu"/>
</dbReference>
<keyword evidence="13" id="KW-0496">Mitochondrion</keyword>
<feature type="transmembrane region" description="Helical" evidence="12">
    <location>
        <begin position="69"/>
        <end position="91"/>
    </location>
</feature>
<dbReference type="PANTHER" id="PTHR11410:SF0">
    <property type="entry name" value="ATP SYNTHASE SUBUNIT A"/>
    <property type="match status" value="1"/>
</dbReference>
<dbReference type="GO" id="GO:0046933">
    <property type="term" value="F:proton-transporting ATP synthase activity, rotational mechanism"/>
    <property type="evidence" value="ECO:0007669"/>
    <property type="project" value="TreeGrafter"/>
</dbReference>
<dbReference type="InterPro" id="IPR023011">
    <property type="entry name" value="ATP_synth_F0_asu_AS"/>
</dbReference>
<evidence type="ECO:0000313" key="13">
    <source>
        <dbReference type="EMBL" id="QCX29664.1"/>
    </source>
</evidence>
<dbReference type="EMBL" id="MH120211">
    <property type="protein sequence ID" value="QCX29664.1"/>
    <property type="molecule type" value="Genomic_DNA"/>
</dbReference>
<evidence type="ECO:0000256" key="8">
    <source>
        <dbReference type="ARBA" id="ARBA00023065"/>
    </source>
</evidence>